<evidence type="ECO:0000313" key="2">
    <source>
        <dbReference type="EMBL" id="PQA71837.1"/>
    </source>
</evidence>
<dbReference type="InterPro" id="IPR013216">
    <property type="entry name" value="Methyltransf_11"/>
</dbReference>
<dbReference type="GO" id="GO:0008757">
    <property type="term" value="F:S-adenosylmethionine-dependent methyltransferase activity"/>
    <property type="evidence" value="ECO:0007669"/>
    <property type="project" value="InterPro"/>
</dbReference>
<reference evidence="2 3" key="1">
    <citation type="submission" date="2018-02" db="EMBL/GenBank/DDBJ databases">
        <title>Draft genome sequence of Ochrobactrum oryzae found in Brazil.</title>
        <authorList>
            <person name="Cerdeira L."/>
            <person name="Andrade F."/>
            <person name="Zacariotto T."/>
            <person name="Barbosa B."/>
            <person name="Santos S."/>
            <person name="Cassetari V."/>
            <person name="Lincopan N."/>
        </authorList>
    </citation>
    <scope>NUCLEOTIDE SEQUENCE [LARGE SCALE GENOMIC DNA]</scope>
    <source>
        <strain evidence="2 3">OA447</strain>
    </source>
</reference>
<dbReference type="OrthoDB" id="21342at2"/>
<dbReference type="Gene3D" id="3.40.50.150">
    <property type="entry name" value="Vaccinia Virus protein VP39"/>
    <property type="match status" value="1"/>
</dbReference>
<dbReference type="PANTHER" id="PTHR43591:SF24">
    <property type="entry name" value="2-METHOXY-6-POLYPRENYL-1,4-BENZOQUINOL METHYLASE, MITOCHONDRIAL"/>
    <property type="match status" value="1"/>
</dbReference>
<feature type="domain" description="Methyltransferase type 11" evidence="1">
    <location>
        <begin position="56"/>
        <end position="150"/>
    </location>
</feature>
<dbReference type="GO" id="GO:0032259">
    <property type="term" value="P:methylation"/>
    <property type="evidence" value="ECO:0007669"/>
    <property type="project" value="UniProtKB-KW"/>
</dbReference>
<dbReference type="AlphaFoldDB" id="A0A2S7IUZ0"/>
<dbReference type="CDD" id="cd02440">
    <property type="entry name" value="AdoMet_MTases"/>
    <property type="match status" value="1"/>
</dbReference>
<sequence length="265" mass="30332">MSRDNFDLKEEIRDYWSRRSETFDLAFGHRIPAGPETDAWQAPIRDFLGSSRQRVLELACGTGEVTRLIHDLGHDVTALDFSETMLAVASKKHAGKPRLRFILADAENTMEPDESYDAIICRHLVWTLTEPEKTFAEWYRILKPGGRLLFFDGDWKRPRSVGRIASFLISLIDRVVGEDKHYDGALSDRHEAIMNALPFGKGLRAEDVWPLLEEAGFCSIKTLSHAPIAQAQRHKANLRNMLRTYVYRRFIMTATKPNFVTAKEP</sequence>
<evidence type="ECO:0000313" key="3">
    <source>
        <dbReference type="Proteomes" id="UP000238493"/>
    </source>
</evidence>
<evidence type="ECO:0000259" key="1">
    <source>
        <dbReference type="Pfam" id="PF08241"/>
    </source>
</evidence>
<dbReference type="SUPFAM" id="SSF53335">
    <property type="entry name" value="S-adenosyl-L-methionine-dependent methyltransferases"/>
    <property type="match status" value="1"/>
</dbReference>
<comment type="caution">
    <text evidence="2">The sequence shown here is derived from an EMBL/GenBank/DDBJ whole genome shotgun (WGS) entry which is preliminary data.</text>
</comment>
<name>A0A2S7IUZ0_9HYPH</name>
<organism evidence="2 3">
    <name type="scientific">Brucella oryzae</name>
    <dbReference type="NCBI Taxonomy" id="335286"/>
    <lineage>
        <taxon>Bacteria</taxon>
        <taxon>Pseudomonadati</taxon>
        <taxon>Pseudomonadota</taxon>
        <taxon>Alphaproteobacteria</taxon>
        <taxon>Hyphomicrobiales</taxon>
        <taxon>Brucellaceae</taxon>
        <taxon>Brucella/Ochrobactrum group</taxon>
        <taxon>Brucella</taxon>
    </lineage>
</organism>
<gene>
    <name evidence="2" type="ORF">C3731_19890</name>
</gene>
<keyword evidence="2" id="KW-0808">Transferase</keyword>
<accession>A0A2S7IUZ0</accession>
<proteinExistence type="predicted"/>
<keyword evidence="3" id="KW-1185">Reference proteome</keyword>
<keyword evidence="2" id="KW-0489">Methyltransferase</keyword>
<dbReference type="PANTHER" id="PTHR43591">
    <property type="entry name" value="METHYLTRANSFERASE"/>
    <property type="match status" value="1"/>
</dbReference>
<protein>
    <submittedName>
        <fullName evidence="2">SAM-dependent methyltransferase</fullName>
    </submittedName>
</protein>
<dbReference type="InterPro" id="IPR029063">
    <property type="entry name" value="SAM-dependent_MTases_sf"/>
</dbReference>
<dbReference type="RefSeq" id="WP_104757349.1">
    <property type="nucleotide sequence ID" value="NZ_JBHEEO010000025.1"/>
</dbReference>
<dbReference type="EMBL" id="PTRC01000043">
    <property type="protein sequence ID" value="PQA71837.1"/>
    <property type="molecule type" value="Genomic_DNA"/>
</dbReference>
<dbReference type="Proteomes" id="UP000238493">
    <property type="component" value="Unassembled WGS sequence"/>
</dbReference>
<dbReference type="Pfam" id="PF08241">
    <property type="entry name" value="Methyltransf_11"/>
    <property type="match status" value="1"/>
</dbReference>